<evidence type="ECO:0000313" key="2">
    <source>
        <dbReference type="Proteomes" id="UP000308836"/>
    </source>
</evidence>
<protein>
    <submittedName>
        <fullName evidence="1">Uncharacterized protein</fullName>
    </submittedName>
</protein>
<accession>A0AC61R6D2</accession>
<gene>
    <name evidence="1" type="ORF">E5336_07575</name>
</gene>
<sequence>MKRGWIALWVGLAGWGGIGCAPETATLDPAIEKQLVEEMETERQQTETTIQITTLSNDSTSVSRVQMWEAEGMKISVTESTGVLPADDLTYSVQASSNGLGVDVWLEKTNDGFSIRSYTLDSSYAQPASEFAFWMQFLFTWRDGQIVGLNPAYRFTKEGNTITASLMDLEEAEADFMEQNDRTVNDLNRVEIYKDEYVLTFDRQEDWLSLRCLRDRLMETNGSVSVVNTETTWMKTAPFLSKEEQAQIGQIVARLLEDQ</sequence>
<reference evidence="1" key="1">
    <citation type="submission" date="2019-04" db="EMBL/GenBank/DDBJ databases">
        <title>Microbes associate with the intestines of laboratory mice.</title>
        <authorList>
            <person name="Navarre W."/>
            <person name="Wong E."/>
            <person name="Huang K."/>
            <person name="Tropini C."/>
            <person name="Ng K."/>
            <person name="Yu B."/>
        </authorList>
    </citation>
    <scope>NUCLEOTIDE SEQUENCE</scope>
    <source>
        <strain evidence="1">NM09_H32</strain>
    </source>
</reference>
<dbReference type="EMBL" id="SRYG01000014">
    <property type="protein sequence ID" value="TGY65682.1"/>
    <property type="molecule type" value="Genomic_DNA"/>
</dbReference>
<evidence type="ECO:0000313" key="1">
    <source>
        <dbReference type="EMBL" id="TGY65682.1"/>
    </source>
</evidence>
<keyword evidence="2" id="KW-1185">Reference proteome</keyword>
<organism evidence="1 2">
    <name type="scientific">Dubosiella muris</name>
    <dbReference type="NCBI Taxonomy" id="3038133"/>
    <lineage>
        <taxon>Bacteria</taxon>
        <taxon>Bacillati</taxon>
        <taxon>Bacillota</taxon>
        <taxon>Erysipelotrichia</taxon>
        <taxon>Erysipelotrichales</taxon>
        <taxon>Erysipelotrichaceae</taxon>
        <taxon>Dubosiella</taxon>
    </lineage>
</organism>
<dbReference type="Proteomes" id="UP000308836">
    <property type="component" value="Unassembled WGS sequence"/>
</dbReference>
<proteinExistence type="predicted"/>
<name>A0AC61R6D2_9FIRM</name>
<comment type="caution">
    <text evidence="1">The sequence shown here is derived from an EMBL/GenBank/DDBJ whole genome shotgun (WGS) entry which is preliminary data.</text>
</comment>